<proteinExistence type="predicted"/>
<feature type="compositionally biased region" description="Basic residues" evidence="1">
    <location>
        <begin position="1"/>
        <end position="10"/>
    </location>
</feature>
<feature type="non-terminal residue" evidence="2">
    <location>
        <position position="65"/>
    </location>
</feature>
<sequence>ANHHQPRRRTAGPIPADHRRGGTNRSDPRGAAGTDRARERPSSGSARWQRGSVASDSPAASRVGV</sequence>
<protein>
    <submittedName>
        <fullName evidence="2">Uncharacterized protein</fullName>
    </submittedName>
</protein>
<dbReference type="EMBL" id="CADCVF010000052">
    <property type="protein sequence ID" value="CAA9460650.1"/>
    <property type="molecule type" value="Genomic_DNA"/>
</dbReference>
<name>A0A6J4RB42_9ACTN</name>
<gene>
    <name evidence="2" type="ORF">AVDCRST_MAG58-2486</name>
</gene>
<evidence type="ECO:0000313" key="2">
    <source>
        <dbReference type="EMBL" id="CAA9460650.1"/>
    </source>
</evidence>
<reference evidence="2" key="1">
    <citation type="submission" date="2020-02" db="EMBL/GenBank/DDBJ databases">
        <authorList>
            <person name="Meier V. D."/>
        </authorList>
    </citation>
    <scope>NUCLEOTIDE SEQUENCE</scope>
    <source>
        <strain evidence="2">AVDCRST_MAG58</strain>
    </source>
</reference>
<feature type="non-terminal residue" evidence="2">
    <location>
        <position position="1"/>
    </location>
</feature>
<accession>A0A6J4RB42</accession>
<evidence type="ECO:0000256" key="1">
    <source>
        <dbReference type="SAM" id="MobiDB-lite"/>
    </source>
</evidence>
<organism evidence="2">
    <name type="scientific">uncultured Rubrobacteraceae bacterium</name>
    <dbReference type="NCBI Taxonomy" id="349277"/>
    <lineage>
        <taxon>Bacteria</taxon>
        <taxon>Bacillati</taxon>
        <taxon>Actinomycetota</taxon>
        <taxon>Rubrobacteria</taxon>
        <taxon>Rubrobacterales</taxon>
        <taxon>Rubrobacteraceae</taxon>
        <taxon>environmental samples</taxon>
    </lineage>
</organism>
<feature type="region of interest" description="Disordered" evidence="1">
    <location>
        <begin position="1"/>
        <end position="65"/>
    </location>
</feature>
<dbReference type="AlphaFoldDB" id="A0A6J4RB42"/>